<feature type="domain" description="MAM" evidence="4">
    <location>
        <begin position="1069"/>
        <end position="1231"/>
    </location>
</feature>
<proteinExistence type="predicted"/>
<keyword evidence="1 2" id="KW-1015">Disulfide bond</keyword>
<keyword evidence="6" id="KW-1185">Reference proteome</keyword>
<evidence type="ECO:0000256" key="1">
    <source>
        <dbReference type="ARBA" id="ARBA00023157"/>
    </source>
</evidence>
<dbReference type="InterPro" id="IPR013320">
    <property type="entry name" value="ConA-like_dom_sf"/>
</dbReference>
<feature type="domain" description="MAM" evidence="4">
    <location>
        <begin position="376"/>
        <end position="538"/>
    </location>
</feature>
<dbReference type="GO" id="GO:0016020">
    <property type="term" value="C:membrane"/>
    <property type="evidence" value="ECO:0007669"/>
    <property type="project" value="InterPro"/>
</dbReference>
<comment type="caution">
    <text evidence="2">Lacks conserved residue(s) required for the propagation of feature annotation.</text>
</comment>
<reference evidence="5 6" key="1">
    <citation type="submission" date="2013-11" db="EMBL/GenBank/DDBJ databases">
        <title>Genome sequencing of Stegodyphus mimosarum.</title>
        <authorList>
            <person name="Bechsgaard J."/>
        </authorList>
    </citation>
    <scope>NUCLEOTIDE SEQUENCE [LARGE SCALE GENOMIC DNA]</scope>
</reference>
<gene>
    <name evidence="5" type="ORF">X975_08287</name>
</gene>
<feature type="domain" description="MAM" evidence="4">
    <location>
        <begin position="198"/>
        <end position="374"/>
    </location>
</feature>
<dbReference type="InterPro" id="IPR000998">
    <property type="entry name" value="MAM_dom"/>
</dbReference>
<feature type="domain" description="MAM" evidence="4">
    <location>
        <begin position="24"/>
        <end position="191"/>
    </location>
</feature>
<dbReference type="SUPFAM" id="SSF49899">
    <property type="entry name" value="Concanavalin A-like lectins/glucanases"/>
    <property type="match status" value="10"/>
</dbReference>
<evidence type="ECO:0000256" key="3">
    <source>
        <dbReference type="SAM" id="SignalP"/>
    </source>
</evidence>
<feature type="domain" description="MAM" evidence="4">
    <location>
        <begin position="880"/>
        <end position="1052"/>
    </location>
</feature>
<dbReference type="SMART" id="SM00137">
    <property type="entry name" value="MAM"/>
    <property type="match status" value="10"/>
</dbReference>
<dbReference type="EMBL" id="KK117425">
    <property type="protein sequence ID" value="KFM70444.1"/>
    <property type="molecule type" value="Genomic_DNA"/>
</dbReference>
<dbReference type="PROSITE" id="PS50068">
    <property type="entry name" value="LDLRA_2"/>
    <property type="match status" value="1"/>
</dbReference>
<feature type="chain" id="PRO_5001830094" evidence="3">
    <location>
        <begin position="20"/>
        <end position="1779"/>
    </location>
</feature>
<feature type="disulfide bond" evidence="2">
    <location>
        <begin position="1605"/>
        <end position="1620"/>
    </location>
</feature>
<feature type="domain" description="MAM" evidence="4">
    <location>
        <begin position="1621"/>
        <end position="1777"/>
    </location>
</feature>
<dbReference type="PANTHER" id="PTHR23282">
    <property type="entry name" value="APICAL ENDOSOMAL GLYCOPROTEIN PRECURSOR"/>
    <property type="match status" value="1"/>
</dbReference>
<dbReference type="Proteomes" id="UP000054359">
    <property type="component" value="Unassembled WGS sequence"/>
</dbReference>
<dbReference type="CDD" id="cd00112">
    <property type="entry name" value="LDLa"/>
    <property type="match status" value="1"/>
</dbReference>
<feature type="signal peptide" evidence="3">
    <location>
        <begin position="1"/>
        <end position="19"/>
    </location>
</feature>
<dbReference type="InterPro" id="IPR051560">
    <property type="entry name" value="MAM_domain-containing"/>
</dbReference>
<organism evidence="5 6">
    <name type="scientific">Stegodyphus mimosarum</name>
    <name type="common">African social velvet spider</name>
    <dbReference type="NCBI Taxonomy" id="407821"/>
    <lineage>
        <taxon>Eukaryota</taxon>
        <taxon>Metazoa</taxon>
        <taxon>Ecdysozoa</taxon>
        <taxon>Arthropoda</taxon>
        <taxon>Chelicerata</taxon>
        <taxon>Arachnida</taxon>
        <taxon>Araneae</taxon>
        <taxon>Araneomorphae</taxon>
        <taxon>Entelegynae</taxon>
        <taxon>Eresoidea</taxon>
        <taxon>Eresidae</taxon>
        <taxon>Stegodyphus</taxon>
    </lineage>
</organism>
<feature type="domain" description="MAM" evidence="4">
    <location>
        <begin position="1233"/>
        <end position="1397"/>
    </location>
</feature>
<dbReference type="CDD" id="cd06263">
    <property type="entry name" value="MAM"/>
    <property type="match status" value="9"/>
</dbReference>
<feature type="domain" description="MAM" evidence="4">
    <location>
        <begin position="553"/>
        <end position="719"/>
    </location>
</feature>
<evidence type="ECO:0000259" key="4">
    <source>
        <dbReference type="PROSITE" id="PS50060"/>
    </source>
</evidence>
<dbReference type="InterPro" id="IPR002172">
    <property type="entry name" value="LDrepeatLR_classA_rpt"/>
</dbReference>
<name>A0A087TZA5_STEMI</name>
<dbReference type="PANTHER" id="PTHR23282:SF101">
    <property type="entry name" value="MAM DOMAIN-CONTAINING PROTEIN"/>
    <property type="match status" value="1"/>
</dbReference>
<keyword evidence="3" id="KW-0732">Signal</keyword>
<evidence type="ECO:0000313" key="6">
    <source>
        <dbReference type="Proteomes" id="UP000054359"/>
    </source>
</evidence>
<sequence>MALLRSCFLVLTLLGLYAAAQKSYKCDFEQKRICTFLSNDKQNRENWKIGQGKLNSADTGPSVDHTLGTNLGSYIYVNVSAAKTNEVKLQTVNLKEAYCVRFFYHMYGSDIGSLTVYIQSASSPSDTKDYFIRRKTQGDRWKEALFSVQVPASMKAKGYRVIFRAKHVSSTKVRGDIALDDIELTPGKCPDTKREAEKLCSFDDYDCGYTALRKVSLNWEWKAQGQKTSSLDVLPSVDHTLGTAVGGYWFTGTRGSTWSTLETTMLNSPSYNKPKNPLNCLHFYFYMDGDGSGWLWQKVDEAYVQAEITYTAASSTLLVTKAKNTTRHRVWTYVEAKAEITQKYQITFTAGIKSNLPALIAVDDIKLVPGNCPEAGSCDFEEGKCTWVDGAGDYSWVRKSGNSYVNRETGPNTDKTLETGDGNYVVVSTKGKTPGGVANLESEFFPPGGKGLCLNFYYYLKGQNVGKLAVVRKEENITESTVWLLKTPMGQQWNKGAVLLKPSLLNNQVIFRATIGTEKDGFFAIDDIKVRAGEKCDLTPATADPRYETMELLSCTFDDLNLCSWKQDPETLEWKFGNASMFVSTGPKEPLNGKGHYIYISSYEGNQSNYERVARIQSAVVSSFPPDAACFSFYYHMFGAHVGELAVYMVPMQDQKTPIGKQVIWRRKGTQPDKWLQFKDTLNVTEGDYRIEIEAKGGSGFAGDIAIDQIVMSLGGCSQQDMCDFESSLCGWTVEANKKGNFYWQRGANFVKGPNRDHTTRTEAGYYLQAYSDEASAGEETNLVSRKFSKNWGPHCITFWYYRPGLSVGKISVNFRKGGKDLLEWVAASDVGKFWHYAQVNADRPEVFQIVIKAEKGRNGNYQMAIDDLWIKNSRCGSPAACSFNNDYCSYFQNETSDFAWLLGTGRVVNTQLIDDPPDDNSVKNGMYVYADMTSPNLKENQTAVLVSEILEVSSKGASCLTFFFHKNGADKSMFSVGKMVLENIDKEMTYRQDNLFITDETTGKGWAKVQMNVPAKKGETHQIYFSAVRGSGARSFIALDDISVEDGICIEATTLPPVTVTEMPVTTVTCDFDKGTFCSWNNDTGNGKFAWKVNDPKRNDAKLPKFDHTQGNYLGRYAYLKGDDTSNKKATITSKSVPNKWNGNFCFSFWYFMNVEGQNSLSITAQHRPRWYTDYVSFWNRQGNYGYRWRHAYVHIKSSLSAPKMRIIGDVKTGVIALDDFAAREGSCPPSKICTFDEDNNMCDLTQDSQNTLDWEVRSGEDNNTMYRMPDHSTGSIEGSYLYIGFNGTSDVKSQRSRIYTPKRPASGTGSCVTFYYHIYNVSKLSFNAYLATDSGISDPQWTVSISQGLLWHGARFAVSPKTVKWQVLFEVNVGSRGYGQVAIDDISIDNGNCPDPGYCDFEQENCLWENVREPFNEKSVQYLDVRNADVKTDLLKDDVDWIRHIGIDYFGPPRDHTLGSPQGFYLLLDTRYISPGGKAVYVSERLRTASGVCLSLWYATSSYKSGASLQVYSSGDFITADQVKLVKDTTDDKWTNSLISIIPPVTSDTPYVDFWVFLAGYAGNHTLGYFAVDDISVRDGVCEDTTELFDCKNGQHVLATDKCNFHKDCANGLDESMCADCDFEQHSCGWIDTGSTYSSYRWVRSQAGTQNLMVDHTKKDSTGYFVIASATKYMYSSSLKATLETTTLRNAFSTCSMEFWYSLVGKLTPSITLNRNNKSIEIWVPERESSEVWTRAEVKLGRISRAFKIAFLALRERYEESHFAVDDIAMRGCETLS</sequence>
<evidence type="ECO:0000313" key="5">
    <source>
        <dbReference type="EMBL" id="KFM70444.1"/>
    </source>
</evidence>
<dbReference type="STRING" id="407821.A0A087TZA5"/>
<feature type="domain" description="MAM" evidence="4">
    <location>
        <begin position="1399"/>
        <end position="1586"/>
    </location>
</feature>
<dbReference type="PROSITE" id="PS50060">
    <property type="entry name" value="MAM_2"/>
    <property type="match status" value="10"/>
</dbReference>
<dbReference type="PROSITE" id="PS00740">
    <property type="entry name" value="MAM_1"/>
    <property type="match status" value="2"/>
</dbReference>
<dbReference type="Pfam" id="PF00629">
    <property type="entry name" value="MAM"/>
    <property type="match status" value="10"/>
</dbReference>
<evidence type="ECO:0000256" key="2">
    <source>
        <dbReference type="PROSITE-ProRule" id="PRU00124"/>
    </source>
</evidence>
<dbReference type="OrthoDB" id="6430693at2759"/>
<protein>
    <submittedName>
        <fullName evidence="5">Apical endosomal glycoprotein</fullName>
    </submittedName>
</protein>
<dbReference type="Gene3D" id="2.60.120.200">
    <property type="match status" value="10"/>
</dbReference>
<feature type="disulfide bond" evidence="2">
    <location>
        <begin position="1593"/>
        <end position="1611"/>
    </location>
</feature>
<accession>A0A087TZA5</accession>
<feature type="non-terminal residue" evidence="5">
    <location>
        <position position="1779"/>
    </location>
</feature>
<feature type="domain" description="MAM" evidence="4">
    <location>
        <begin position="721"/>
        <end position="878"/>
    </location>
</feature>
<dbReference type="OMA" id="AYVILEC"/>
<dbReference type="SMART" id="SM00192">
    <property type="entry name" value="LDLa"/>
    <property type="match status" value="1"/>
</dbReference>